<dbReference type="EMBL" id="LAZR01048958">
    <property type="protein sequence ID" value="KKK90750.1"/>
    <property type="molecule type" value="Genomic_DNA"/>
</dbReference>
<proteinExistence type="predicted"/>
<dbReference type="AlphaFoldDB" id="A0A0F8ZY02"/>
<protein>
    <submittedName>
        <fullName evidence="1">Uncharacterized protein</fullName>
    </submittedName>
</protein>
<organism evidence="1">
    <name type="scientific">marine sediment metagenome</name>
    <dbReference type="NCBI Taxonomy" id="412755"/>
    <lineage>
        <taxon>unclassified sequences</taxon>
        <taxon>metagenomes</taxon>
        <taxon>ecological metagenomes</taxon>
    </lineage>
</organism>
<sequence length="75" mass="8464">MGSSHRSDLKNGHMKTWEGKLQQACDLIREVAREVWEYACEGDQFDNSADDGALAEKLKLAARLVEEELPSRESN</sequence>
<accession>A0A0F8ZY02</accession>
<name>A0A0F8ZY02_9ZZZZ</name>
<reference evidence="1" key="1">
    <citation type="journal article" date="2015" name="Nature">
        <title>Complex archaea that bridge the gap between prokaryotes and eukaryotes.</title>
        <authorList>
            <person name="Spang A."/>
            <person name="Saw J.H."/>
            <person name="Jorgensen S.L."/>
            <person name="Zaremba-Niedzwiedzka K."/>
            <person name="Martijn J."/>
            <person name="Lind A.E."/>
            <person name="van Eijk R."/>
            <person name="Schleper C."/>
            <person name="Guy L."/>
            <person name="Ettema T.J."/>
        </authorList>
    </citation>
    <scope>NUCLEOTIDE SEQUENCE</scope>
</reference>
<gene>
    <name evidence="1" type="ORF">LCGC14_2719920</name>
</gene>
<evidence type="ECO:0000313" key="1">
    <source>
        <dbReference type="EMBL" id="KKK90750.1"/>
    </source>
</evidence>
<comment type="caution">
    <text evidence="1">The sequence shown here is derived from an EMBL/GenBank/DDBJ whole genome shotgun (WGS) entry which is preliminary data.</text>
</comment>